<proteinExistence type="predicted"/>
<gene>
    <name evidence="1" type="ORF">DdX_02443</name>
</gene>
<dbReference type="AlphaFoldDB" id="A0AAD4NCR3"/>
<keyword evidence="2" id="KW-1185">Reference proteome</keyword>
<evidence type="ECO:0000313" key="1">
    <source>
        <dbReference type="EMBL" id="KAI1725765.1"/>
    </source>
</evidence>
<dbReference type="Proteomes" id="UP001201812">
    <property type="component" value="Unassembled WGS sequence"/>
</dbReference>
<protein>
    <recommendedName>
        <fullName evidence="3">Tudor domain-containing protein</fullName>
    </recommendedName>
</protein>
<sequence>MEREAINAFGNNSSPKSDVNSLLHIVFSEQVEQPIAKDDILCHFIPIRFVAVIKRIEEDQRSFAISLLNDPRVEKEFMQNFQKYYREPVNHQQVSDGDVNPDALESLQLPVLSKFHVSDVIEAYIFSLHEPCVAVLSSVNATYFSRIYHASLVNNMDFQSARKWQALCMECASEDSENEFCEEYCEAMSGPVNTGDHYPFAMPFLSGAWSLAFVSALNALDDIQIRNIESSIRLTILQELLNDFYFNKKGYGDLTFLDDTFLLPNFPCVFYEPYIKRYFRGKIVRSSADQSIADVVGVDFPNLSFKRIPRQDLFMLHNKFLIPPQCFAIRLLDSDDRKALLHYSKLARELIDVGSVVAVASSSDSTLAQMQYNNEEDFLSKIGYKNTYNYISHSMTKTSTKADSNSMIGQFTKLHKDVKDIPNGAIEIMITCARDVNNIFYRTRNMAANYEEFSTNLKQWMMTSSPAPLNGARLRVLLKRNGIYLLQESGIFYRVRITESEGPNSLDIAVHYMDTGDQAECIDNSSCFYDIPDQFAKWEKPMIGLCALAGLDTSNLKYHKHPKAIHKLRMLLPPGKCVFMVEPNDQHRRIVRSPMRSKLVYFLRTNGESINFDYAKIVNELAKDDNQQIISWI</sequence>
<evidence type="ECO:0000313" key="2">
    <source>
        <dbReference type="Proteomes" id="UP001201812"/>
    </source>
</evidence>
<evidence type="ECO:0008006" key="3">
    <source>
        <dbReference type="Google" id="ProtNLM"/>
    </source>
</evidence>
<name>A0AAD4NCR3_9BILA</name>
<accession>A0AAD4NCR3</accession>
<reference evidence="1" key="1">
    <citation type="submission" date="2022-01" db="EMBL/GenBank/DDBJ databases">
        <title>Genome Sequence Resource for Two Populations of Ditylenchus destructor, the Migratory Endoparasitic Phytonematode.</title>
        <authorList>
            <person name="Zhang H."/>
            <person name="Lin R."/>
            <person name="Xie B."/>
        </authorList>
    </citation>
    <scope>NUCLEOTIDE SEQUENCE</scope>
    <source>
        <strain evidence="1">BazhouSP</strain>
    </source>
</reference>
<dbReference type="EMBL" id="JAKKPZ010000002">
    <property type="protein sequence ID" value="KAI1725765.1"/>
    <property type="molecule type" value="Genomic_DNA"/>
</dbReference>
<comment type="caution">
    <text evidence="1">The sequence shown here is derived from an EMBL/GenBank/DDBJ whole genome shotgun (WGS) entry which is preliminary data.</text>
</comment>
<organism evidence="1 2">
    <name type="scientific">Ditylenchus destructor</name>
    <dbReference type="NCBI Taxonomy" id="166010"/>
    <lineage>
        <taxon>Eukaryota</taxon>
        <taxon>Metazoa</taxon>
        <taxon>Ecdysozoa</taxon>
        <taxon>Nematoda</taxon>
        <taxon>Chromadorea</taxon>
        <taxon>Rhabditida</taxon>
        <taxon>Tylenchina</taxon>
        <taxon>Tylenchomorpha</taxon>
        <taxon>Sphaerularioidea</taxon>
        <taxon>Anguinidae</taxon>
        <taxon>Anguininae</taxon>
        <taxon>Ditylenchus</taxon>
    </lineage>
</organism>